<dbReference type="InterPro" id="IPR043128">
    <property type="entry name" value="Rev_trsase/Diguanyl_cyclase"/>
</dbReference>
<evidence type="ECO:0000259" key="3">
    <source>
        <dbReference type="PROSITE" id="PS50887"/>
    </source>
</evidence>
<evidence type="ECO:0000256" key="1">
    <source>
        <dbReference type="ARBA" id="ARBA00012528"/>
    </source>
</evidence>
<comment type="catalytic activity">
    <reaction evidence="2">
        <text>2 GTP = 3',3'-c-di-GMP + 2 diphosphate</text>
        <dbReference type="Rhea" id="RHEA:24898"/>
        <dbReference type="ChEBI" id="CHEBI:33019"/>
        <dbReference type="ChEBI" id="CHEBI:37565"/>
        <dbReference type="ChEBI" id="CHEBI:58805"/>
        <dbReference type="EC" id="2.7.7.65"/>
    </reaction>
</comment>
<dbReference type="SUPFAM" id="SSF55073">
    <property type="entry name" value="Nucleotide cyclase"/>
    <property type="match status" value="1"/>
</dbReference>
<evidence type="ECO:0000313" key="4">
    <source>
        <dbReference type="EMBL" id="QJE73172.1"/>
    </source>
</evidence>
<dbReference type="KEGG" id="acru:HHL28_08805"/>
<dbReference type="SMART" id="SM00267">
    <property type="entry name" value="GGDEF"/>
    <property type="match status" value="1"/>
</dbReference>
<dbReference type="NCBIfam" id="TIGR00254">
    <property type="entry name" value="GGDEF"/>
    <property type="match status" value="1"/>
</dbReference>
<dbReference type="InterPro" id="IPR050469">
    <property type="entry name" value="Diguanylate_Cyclase"/>
</dbReference>
<dbReference type="Gene3D" id="3.30.450.40">
    <property type="match status" value="1"/>
</dbReference>
<dbReference type="SMART" id="SM00065">
    <property type="entry name" value="GAF"/>
    <property type="match status" value="1"/>
</dbReference>
<dbReference type="EC" id="2.7.7.65" evidence="1"/>
<proteinExistence type="predicted"/>
<dbReference type="GO" id="GO:0052621">
    <property type="term" value="F:diguanylate cyclase activity"/>
    <property type="evidence" value="ECO:0007669"/>
    <property type="project" value="UniProtKB-EC"/>
</dbReference>
<reference evidence="4" key="1">
    <citation type="submission" date="2020-04" db="EMBL/GenBank/DDBJ databases">
        <title>A desert anoxygenic phototrophic bacterium fixes CO2 using RubisCO under aerobic conditions.</title>
        <authorList>
            <person name="Tang K."/>
        </authorList>
    </citation>
    <scope>NUCLEOTIDE SEQUENCE [LARGE SCALE GENOMIC DNA]</scope>
    <source>
        <strain evidence="4">MIMtkB3</strain>
    </source>
</reference>
<dbReference type="PROSITE" id="PS50887">
    <property type="entry name" value="GGDEF"/>
    <property type="match status" value="1"/>
</dbReference>
<accession>A0A858R7D8</accession>
<evidence type="ECO:0000313" key="5">
    <source>
        <dbReference type="Proteomes" id="UP000501891"/>
    </source>
</evidence>
<dbReference type="CDD" id="cd01949">
    <property type="entry name" value="GGDEF"/>
    <property type="match status" value="1"/>
</dbReference>
<dbReference type="EMBL" id="CP051775">
    <property type="protein sequence ID" value="QJE73172.1"/>
    <property type="molecule type" value="Genomic_DNA"/>
</dbReference>
<dbReference type="InterPro" id="IPR029787">
    <property type="entry name" value="Nucleotide_cyclase"/>
</dbReference>
<dbReference type="Proteomes" id="UP000501891">
    <property type="component" value="Chromosome"/>
</dbReference>
<sequence>MTAALLKSPPVPVAALDPTLAKADCAEPDLDGVLWSILAGTAGKTGEDFLHSLVEHLARLLRVKLVMVTRPADHPPTKATVLAASKDGVRQDSFTYPLAGLPCALVLGAGRVVEVPCDLATTFPAEVGGGYSAYLGIPLMDQDGILPLGHLAVLDDRPLVPNDRRSAIVRIFATRAEAELRRLRLEAELRRQASTDPLTGVDNRRAFLAALEGEIYRARRYDHPLSLLAVDADRFKQVNDSYGHQVGDTVLVALAEIMRANIRASDRVGRLGGEEFAILLPETDLAGAEAVAEKLHRAVRRLSIPASHGMINVTISIGAAQMARAGEPVESLLTRADHALYTAKHLGRDQTVTAGA</sequence>
<dbReference type="AlphaFoldDB" id="A0A858R7D8"/>
<dbReference type="SUPFAM" id="SSF55781">
    <property type="entry name" value="GAF domain-like"/>
    <property type="match status" value="1"/>
</dbReference>
<dbReference type="Pfam" id="PF00990">
    <property type="entry name" value="GGDEF"/>
    <property type="match status" value="1"/>
</dbReference>
<dbReference type="GO" id="GO:1902201">
    <property type="term" value="P:negative regulation of bacterial-type flagellum-dependent cell motility"/>
    <property type="evidence" value="ECO:0007669"/>
    <property type="project" value="TreeGrafter"/>
</dbReference>
<evidence type="ECO:0000256" key="2">
    <source>
        <dbReference type="ARBA" id="ARBA00034247"/>
    </source>
</evidence>
<dbReference type="InterPro" id="IPR003018">
    <property type="entry name" value="GAF"/>
</dbReference>
<dbReference type="InterPro" id="IPR029016">
    <property type="entry name" value="GAF-like_dom_sf"/>
</dbReference>
<gene>
    <name evidence="4" type="ORF">HHL28_08805</name>
</gene>
<dbReference type="GO" id="GO:0005886">
    <property type="term" value="C:plasma membrane"/>
    <property type="evidence" value="ECO:0007669"/>
    <property type="project" value="TreeGrafter"/>
</dbReference>
<keyword evidence="5" id="KW-1185">Reference proteome</keyword>
<feature type="domain" description="GGDEF" evidence="3">
    <location>
        <begin position="223"/>
        <end position="356"/>
    </location>
</feature>
<dbReference type="Gene3D" id="3.30.70.270">
    <property type="match status" value="1"/>
</dbReference>
<dbReference type="InterPro" id="IPR000160">
    <property type="entry name" value="GGDEF_dom"/>
</dbReference>
<protein>
    <recommendedName>
        <fullName evidence="1">diguanylate cyclase</fullName>
        <ecNumber evidence="1">2.7.7.65</ecNumber>
    </recommendedName>
</protein>
<dbReference type="PANTHER" id="PTHR45138">
    <property type="entry name" value="REGULATORY COMPONENTS OF SENSORY TRANSDUCTION SYSTEM"/>
    <property type="match status" value="1"/>
</dbReference>
<name>A0A858R7D8_9PROT</name>
<organism evidence="4 5">
    <name type="scientific">Aerophototrophica crusticola</name>
    <dbReference type="NCBI Taxonomy" id="1709002"/>
    <lineage>
        <taxon>Bacteria</taxon>
        <taxon>Pseudomonadati</taxon>
        <taxon>Pseudomonadota</taxon>
        <taxon>Alphaproteobacteria</taxon>
        <taxon>Rhodospirillales</taxon>
        <taxon>Rhodospirillaceae</taxon>
        <taxon>Aerophototrophica</taxon>
    </lineage>
</organism>
<dbReference type="Pfam" id="PF01590">
    <property type="entry name" value="GAF"/>
    <property type="match status" value="1"/>
</dbReference>
<dbReference type="FunFam" id="3.30.70.270:FF:000001">
    <property type="entry name" value="Diguanylate cyclase domain protein"/>
    <property type="match status" value="1"/>
</dbReference>
<dbReference type="PANTHER" id="PTHR45138:SF9">
    <property type="entry name" value="DIGUANYLATE CYCLASE DGCM-RELATED"/>
    <property type="match status" value="1"/>
</dbReference>
<dbReference type="GO" id="GO:0043709">
    <property type="term" value="P:cell adhesion involved in single-species biofilm formation"/>
    <property type="evidence" value="ECO:0007669"/>
    <property type="project" value="TreeGrafter"/>
</dbReference>